<dbReference type="InterPro" id="IPR008278">
    <property type="entry name" value="4-PPantetheinyl_Trfase_dom"/>
</dbReference>
<gene>
    <name evidence="4" type="ORF">ACFP1Z_00480</name>
</gene>
<protein>
    <submittedName>
        <fullName evidence="4">4'-phosphopantetheinyl transferase family protein</fullName>
    </submittedName>
</protein>
<dbReference type="SUPFAM" id="SSF56214">
    <property type="entry name" value="4'-phosphopantetheinyl transferase"/>
    <property type="match status" value="2"/>
</dbReference>
<reference evidence="5" key="1">
    <citation type="journal article" date="2019" name="Int. J. Syst. Evol. Microbiol.">
        <title>The Global Catalogue of Microorganisms (GCM) 10K type strain sequencing project: providing services to taxonomists for standard genome sequencing and annotation.</title>
        <authorList>
            <consortium name="The Broad Institute Genomics Platform"/>
            <consortium name="The Broad Institute Genome Sequencing Center for Infectious Disease"/>
            <person name="Wu L."/>
            <person name="Ma J."/>
        </authorList>
    </citation>
    <scope>NUCLEOTIDE SEQUENCE [LARGE SCALE GENOMIC DNA]</scope>
    <source>
        <strain evidence="5">CGMCC 4.7304</strain>
    </source>
</reference>
<dbReference type="InterPro" id="IPR037143">
    <property type="entry name" value="4-PPantetheinyl_Trfase_dom_sf"/>
</dbReference>
<evidence type="ECO:0000313" key="5">
    <source>
        <dbReference type="Proteomes" id="UP001596083"/>
    </source>
</evidence>
<sequence length="275" mass="29998">MSTAELRRPAPAAHGAGPGVAGHTLRLDPARPLHLARPVGQLTLAAVSIAWLRDRGEEGRAALEDRHLTAREAAHAATLRLPRRRREWLAGRLAVKHAVLAHRRGQGPGRTRAPLSTRDVRVDALAHGLRAGKPFVELPGPPVEIGLTHSADFAVAVCGPRPVGVDLEHARIVPPHLRALLEEDADPAARDPDRRRLTAMPLPLRWACKEAVLKYFGFGLRVDPRDVALRAWYADHAFAWRPGPELLRHAPAAAGTRPHGWAAPLDGYFLALVWT</sequence>
<dbReference type="Gene3D" id="3.90.470.20">
    <property type="entry name" value="4'-phosphopantetheinyl transferase domain"/>
    <property type="match status" value="1"/>
</dbReference>
<keyword evidence="5" id="KW-1185">Reference proteome</keyword>
<dbReference type="EMBL" id="JBHSPB010000001">
    <property type="protein sequence ID" value="MFC5718655.1"/>
    <property type="molecule type" value="Genomic_DNA"/>
</dbReference>
<keyword evidence="1 4" id="KW-0808">Transferase</keyword>
<evidence type="ECO:0000313" key="4">
    <source>
        <dbReference type="EMBL" id="MFC5718655.1"/>
    </source>
</evidence>
<evidence type="ECO:0000256" key="1">
    <source>
        <dbReference type="ARBA" id="ARBA00022679"/>
    </source>
</evidence>
<dbReference type="RefSeq" id="WP_390313622.1">
    <property type="nucleotide sequence ID" value="NZ_JBHSPB010000001.1"/>
</dbReference>
<name>A0ABW0YQ25_9ACTN</name>
<evidence type="ECO:0000256" key="2">
    <source>
        <dbReference type="SAM" id="MobiDB-lite"/>
    </source>
</evidence>
<evidence type="ECO:0000259" key="3">
    <source>
        <dbReference type="Pfam" id="PF01648"/>
    </source>
</evidence>
<dbReference type="Proteomes" id="UP001596083">
    <property type="component" value="Unassembled WGS sequence"/>
</dbReference>
<dbReference type="GO" id="GO:0016740">
    <property type="term" value="F:transferase activity"/>
    <property type="evidence" value="ECO:0007669"/>
    <property type="project" value="UniProtKB-KW"/>
</dbReference>
<dbReference type="Pfam" id="PF01648">
    <property type="entry name" value="ACPS"/>
    <property type="match status" value="1"/>
</dbReference>
<accession>A0ABW0YQ25</accession>
<organism evidence="4 5">
    <name type="scientific">Streptomyces gamaensis</name>
    <dbReference type="NCBI Taxonomy" id="1763542"/>
    <lineage>
        <taxon>Bacteria</taxon>
        <taxon>Bacillati</taxon>
        <taxon>Actinomycetota</taxon>
        <taxon>Actinomycetes</taxon>
        <taxon>Kitasatosporales</taxon>
        <taxon>Streptomycetaceae</taxon>
        <taxon>Streptomyces</taxon>
    </lineage>
</organism>
<comment type="caution">
    <text evidence="4">The sequence shown here is derived from an EMBL/GenBank/DDBJ whole genome shotgun (WGS) entry which is preliminary data.</text>
</comment>
<proteinExistence type="predicted"/>
<feature type="domain" description="4'-phosphopantetheinyl transferase" evidence="3">
    <location>
        <begin position="162"/>
        <end position="230"/>
    </location>
</feature>
<feature type="region of interest" description="Disordered" evidence="2">
    <location>
        <begin position="1"/>
        <end position="23"/>
    </location>
</feature>